<dbReference type="PIRSF" id="PIRSF006483">
    <property type="entry name" value="Membrane_protein_YitT"/>
    <property type="match status" value="1"/>
</dbReference>
<gene>
    <name evidence="8" type="ORF">OSSY52_04530</name>
</gene>
<dbReference type="Proteomes" id="UP000516361">
    <property type="component" value="Chromosome"/>
</dbReference>
<dbReference type="InterPro" id="IPR003740">
    <property type="entry name" value="YitT"/>
</dbReference>
<dbReference type="Pfam" id="PF10035">
    <property type="entry name" value="DUF2179"/>
    <property type="match status" value="1"/>
</dbReference>
<evidence type="ECO:0000313" key="9">
    <source>
        <dbReference type="Proteomes" id="UP000516361"/>
    </source>
</evidence>
<evidence type="ECO:0000256" key="2">
    <source>
        <dbReference type="ARBA" id="ARBA00022475"/>
    </source>
</evidence>
<dbReference type="InterPro" id="IPR015867">
    <property type="entry name" value="N-reg_PII/ATP_PRibTrfase_C"/>
</dbReference>
<organism evidence="8 9">
    <name type="scientific">Tepiditoga spiralis</name>
    <dbReference type="NCBI Taxonomy" id="2108365"/>
    <lineage>
        <taxon>Bacteria</taxon>
        <taxon>Thermotogati</taxon>
        <taxon>Thermotogota</taxon>
        <taxon>Thermotogae</taxon>
        <taxon>Petrotogales</taxon>
        <taxon>Petrotogaceae</taxon>
        <taxon>Tepiditoga</taxon>
    </lineage>
</organism>
<evidence type="ECO:0000313" key="8">
    <source>
        <dbReference type="EMBL" id="BBE30312.1"/>
    </source>
</evidence>
<dbReference type="RefSeq" id="WP_198423067.1">
    <property type="nucleotide sequence ID" value="NZ_AP018712.1"/>
</dbReference>
<feature type="transmembrane region" description="Helical" evidence="6">
    <location>
        <begin position="48"/>
        <end position="72"/>
    </location>
</feature>
<feature type="transmembrane region" description="Helical" evidence="6">
    <location>
        <begin position="79"/>
        <end position="96"/>
    </location>
</feature>
<feature type="transmembrane region" description="Helical" evidence="6">
    <location>
        <begin position="9"/>
        <end position="28"/>
    </location>
</feature>
<feature type="transmembrane region" description="Helical" evidence="6">
    <location>
        <begin position="108"/>
        <end position="126"/>
    </location>
</feature>
<dbReference type="EMBL" id="AP018712">
    <property type="protein sequence ID" value="BBE30312.1"/>
    <property type="molecule type" value="Genomic_DNA"/>
</dbReference>
<feature type="transmembrane region" description="Helical" evidence="6">
    <location>
        <begin position="173"/>
        <end position="192"/>
    </location>
</feature>
<dbReference type="InterPro" id="IPR019264">
    <property type="entry name" value="DUF2179"/>
</dbReference>
<evidence type="ECO:0000256" key="4">
    <source>
        <dbReference type="ARBA" id="ARBA00022989"/>
    </source>
</evidence>
<dbReference type="CDD" id="cd16380">
    <property type="entry name" value="YitT_C"/>
    <property type="match status" value="1"/>
</dbReference>
<proteinExistence type="predicted"/>
<protein>
    <submittedName>
        <fullName evidence="8">Membrane protein</fullName>
    </submittedName>
</protein>
<dbReference type="AlphaFoldDB" id="A0A7G1G8F3"/>
<sequence length="285" mass="31260">MKKIIFKEYFFATIGALLTAFGLAVFLMPHDIACGGANGLAIVLNSVIHVPVGILMYGVNIILFILSFIFIGKEFGAKSIYCTFILNFFVDMFDRILPIPKYTGNDMFLAVFFGVVISAAGMAITFSQNASTGGTDIIAKIFNKYFGLSLGIGLLMSDLIIGLLAGIAYDPTVGMYSIVSVIINGLTVDFIIRGITTDVTMMIISEKKKEILEYILKDLDRGASLINAEGAYSGQKKQFIYVALSRREKNEMIHKIQSIDPDAFITVQPISTVIGYGFKNFKQVI</sequence>
<evidence type="ECO:0000256" key="6">
    <source>
        <dbReference type="SAM" id="Phobius"/>
    </source>
</evidence>
<keyword evidence="2" id="KW-1003">Cell membrane</keyword>
<dbReference type="PANTHER" id="PTHR33545:SF5">
    <property type="entry name" value="UPF0750 MEMBRANE PROTEIN YITT"/>
    <property type="match status" value="1"/>
</dbReference>
<evidence type="ECO:0000259" key="7">
    <source>
        <dbReference type="Pfam" id="PF10035"/>
    </source>
</evidence>
<reference evidence="8 9" key="1">
    <citation type="submission" date="2018-06" db="EMBL/GenBank/DDBJ databases">
        <title>Genome sequencing of Oceanotoga sp. sy52.</title>
        <authorList>
            <person name="Mori K."/>
        </authorList>
    </citation>
    <scope>NUCLEOTIDE SEQUENCE [LARGE SCALE GENOMIC DNA]</scope>
    <source>
        <strain evidence="9">sy52</strain>
    </source>
</reference>
<dbReference type="KEGG" id="ocy:OSSY52_04530"/>
<evidence type="ECO:0000256" key="5">
    <source>
        <dbReference type="ARBA" id="ARBA00023136"/>
    </source>
</evidence>
<feature type="domain" description="DUF2179" evidence="7">
    <location>
        <begin position="221"/>
        <end position="275"/>
    </location>
</feature>
<keyword evidence="5 6" id="KW-0472">Membrane</keyword>
<keyword evidence="9" id="KW-1185">Reference proteome</keyword>
<comment type="subcellular location">
    <subcellularLocation>
        <location evidence="1">Cell membrane</location>
        <topology evidence="1">Multi-pass membrane protein</topology>
    </subcellularLocation>
</comment>
<accession>A0A7G1G8F3</accession>
<evidence type="ECO:0000256" key="3">
    <source>
        <dbReference type="ARBA" id="ARBA00022692"/>
    </source>
</evidence>
<dbReference type="Gene3D" id="3.30.70.120">
    <property type="match status" value="1"/>
</dbReference>
<dbReference type="GO" id="GO:0005886">
    <property type="term" value="C:plasma membrane"/>
    <property type="evidence" value="ECO:0007669"/>
    <property type="project" value="UniProtKB-SubCell"/>
</dbReference>
<dbReference type="InParanoid" id="A0A7G1G8F3"/>
<keyword evidence="3 6" id="KW-0812">Transmembrane</keyword>
<feature type="transmembrane region" description="Helical" evidence="6">
    <location>
        <begin position="146"/>
        <end position="167"/>
    </location>
</feature>
<keyword evidence="4 6" id="KW-1133">Transmembrane helix</keyword>
<evidence type="ECO:0000256" key="1">
    <source>
        <dbReference type="ARBA" id="ARBA00004651"/>
    </source>
</evidence>
<dbReference type="PANTHER" id="PTHR33545">
    <property type="entry name" value="UPF0750 MEMBRANE PROTEIN YITT-RELATED"/>
    <property type="match status" value="1"/>
</dbReference>
<name>A0A7G1G8F3_9BACT</name>
<dbReference type="InterPro" id="IPR051461">
    <property type="entry name" value="UPF0750_membrane"/>
</dbReference>
<dbReference type="Pfam" id="PF02588">
    <property type="entry name" value="YitT_membrane"/>
    <property type="match status" value="1"/>
</dbReference>